<feature type="region of interest" description="Disordered" evidence="1">
    <location>
        <begin position="1"/>
        <end position="45"/>
    </location>
</feature>
<evidence type="ECO:0000313" key="2">
    <source>
        <dbReference type="EMBL" id="KAF0371509.1"/>
    </source>
</evidence>
<sequence length="87" mass="10381">MPEKSPQENSLQKITRDQRKSTKIRQNTRGKSTRKFSKKNNERQEEIYKKFTKTPEESLQEHSLKKTLKTRGSLVYKKFAKRPKESP</sequence>
<dbReference type="EMBL" id="WTPW01002676">
    <property type="protein sequence ID" value="KAF0371509.1"/>
    <property type="molecule type" value="Genomic_DNA"/>
</dbReference>
<dbReference type="AlphaFoldDB" id="A0A8H3WYY4"/>
<proteinExistence type="predicted"/>
<protein>
    <submittedName>
        <fullName evidence="2">Uncharacterized protein</fullName>
    </submittedName>
</protein>
<comment type="caution">
    <text evidence="2">The sequence shown here is derived from an EMBL/GenBank/DDBJ whole genome shotgun (WGS) entry which is preliminary data.</text>
</comment>
<dbReference type="Proteomes" id="UP000439903">
    <property type="component" value="Unassembled WGS sequence"/>
</dbReference>
<reference evidence="2 3" key="1">
    <citation type="journal article" date="2019" name="Environ. Microbiol.">
        <title>At the nexus of three kingdoms: the genome of the mycorrhizal fungus Gigaspora margarita provides insights into plant, endobacterial and fungal interactions.</title>
        <authorList>
            <person name="Venice F."/>
            <person name="Ghignone S."/>
            <person name="Salvioli di Fossalunga A."/>
            <person name="Amselem J."/>
            <person name="Novero M."/>
            <person name="Xianan X."/>
            <person name="Sedzielewska Toro K."/>
            <person name="Morin E."/>
            <person name="Lipzen A."/>
            <person name="Grigoriev I.V."/>
            <person name="Henrissat B."/>
            <person name="Martin F.M."/>
            <person name="Bonfante P."/>
        </authorList>
    </citation>
    <scope>NUCLEOTIDE SEQUENCE [LARGE SCALE GENOMIC DNA]</scope>
    <source>
        <strain evidence="2 3">BEG34</strain>
    </source>
</reference>
<feature type="compositionally biased region" description="Basic residues" evidence="1">
    <location>
        <begin position="21"/>
        <end position="38"/>
    </location>
</feature>
<accession>A0A8H3WYY4</accession>
<evidence type="ECO:0000313" key="3">
    <source>
        <dbReference type="Proteomes" id="UP000439903"/>
    </source>
</evidence>
<name>A0A8H3WYY4_GIGMA</name>
<keyword evidence="3" id="KW-1185">Reference proteome</keyword>
<evidence type="ECO:0000256" key="1">
    <source>
        <dbReference type="SAM" id="MobiDB-lite"/>
    </source>
</evidence>
<gene>
    <name evidence="2" type="ORF">F8M41_013178</name>
</gene>
<organism evidence="2 3">
    <name type="scientific">Gigaspora margarita</name>
    <dbReference type="NCBI Taxonomy" id="4874"/>
    <lineage>
        <taxon>Eukaryota</taxon>
        <taxon>Fungi</taxon>
        <taxon>Fungi incertae sedis</taxon>
        <taxon>Mucoromycota</taxon>
        <taxon>Glomeromycotina</taxon>
        <taxon>Glomeromycetes</taxon>
        <taxon>Diversisporales</taxon>
        <taxon>Gigasporaceae</taxon>
        <taxon>Gigaspora</taxon>
    </lineage>
</organism>